<dbReference type="GeneID" id="90995466"/>
<sequence>MTNFQKLSETEMEVMQIIWKSNQPVTSSELLDIFARHKGKVWKGQTMATFLARLVEKGVLISTKQQGRTNIYEPCMSPEEYRSQEAKSLLKTLYEGSVKNFLAALYDGKELTKDEIAELRRWFAEKAGVKNE</sequence>
<dbReference type="SUPFAM" id="SSF46785">
    <property type="entry name" value="Winged helix' DNA-binding domain"/>
    <property type="match status" value="1"/>
</dbReference>
<dbReference type="Gene3D" id="1.10.10.10">
    <property type="entry name" value="Winged helix-like DNA-binding domain superfamily/Winged helix DNA-binding domain"/>
    <property type="match status" value="1"/>
</dbReference>
<protein>
    <submittedName>
        <fullName evidence="5">Predicted transcriptional regulator</fullName>
    </submittedName>
</protein>
<reference evidence="6" key="1">
    <citation type="submission" date="2016-11" db="EMBL/GenBank/DDBJ databases">
        <authorList>
            <person name="Varghese N."/>
            <person name="Submissions S."/>
        </authorList>
    </citation>
    <scope>NUCLEOTIDE SEQUENCE [LARGE SCALE GENOMIC DNA]</scope>
    <source>
        <strain evidence="6">DSM 18095</strain>
    </source>
</reference>
<keyword evidence="2" id="KW-0805">Transcription regulation</keyword>
<evidence type="ECO:0000256" key="1">
    <source>
        <dbReference type="ARBA" id="ARBA00011046"/>
    </source>
</evidence>
<dbReference type="Gene3D" id="1.10.4040.10">
    <property type="entry name" value="Penicillinase repressor domain"/>
    <property type="match status" value="1"/>
</dbReference>
<evidence type="ECO:0000313" key="6">
    <source>
        <dbReference type="Proteomes" id="UP000184114"/>
    </source>
</evidence>
<dbReference type="InterPro" id="IPR005650">
    <property type="entry name" value="BlaI_family"/>
</dbReference>
<dbReference type="RefSeq" id="WP_072977208.1">
    <property type="nucleotide sequence ID" value="NZ_FQTY01000018.1"/>
</dbReference>
<keyword evidence="4" id="KW-0804">Transcription</keyword>
<keyword evidence="6" id="KW-1185">Reference proteome</keyword>
<gene>
    <name evidence="5" type="ORF">SAMN02745784_02702</name>
</gene>
<dbReference type="PIRSF" id="PIRSF019455">
    <property type="entry name" value="CopR_AtkY"/>
    <property type="match status" value="1"/>
</dbReference>
<accession>A0A1M4YML8</accession>
<evidence type="ECO:0000256" key="4">
    <source>
        <dbReference type="ARBA" id="ARBA00023163"/>
    </source>
</evidence>
<dbReference type="EMBL" id="FQTY01000018">
    <property type="protein sequence ID" value="SHF07054.1"/>
    <property type="molecule type" value="Genomic_DNA"/>
</dbReference>
<dbReference type="InterPro" id="IPR036388">
    <property type="entry name" value="WH-like_DNA-bd_sf"/>
</dbReference>
<keyword evidence="3" id="KW-0238">DNA-binding</keyword>
<dbReference type="GO" id="GO:0003677">
    <property type="term" value="F:DNA binding"/>
    <property type="evidence" value="ECO:0007669"/>
    <property type="project" value="UniProtKB-KW"/>
</dbReference>
<evidence type="ECO:0000256" key="2">
    <source>
        <dbReference type="ARBA" id="ARBA00023015"/>
    </source>
</evidence>
<organism evidence="5 6">
    <name type="scientific">Tissierella praeacuta DSM 18095</name>
    <dbReference type="NCBI Taxonomy" id="1123404"/>
    <lineage>
        <taxon>Bacteria</taxon>
        <taxon>Bacillati</taxon>
        <taxon>Bacillota</taxon>
        <taxon>Tissierellia</taxon>
        <taxon>Tissierellales</taxon>
        <taxon>Tissierellaceae</taxon>
        <taxon>Tissierella</taxon>
    </lineage>
</organism>
<evidence type="ECO:0000313" key="5">
    <source>
        <dbReference type="EMBL" id="SHF07054.1"/>
    </source>
</evidence>
<name>A0A1M4YML8_9FIRM</name>
<dbReference type="InterPro" id="IPR036390">
    <property type="entry name" value="WH_DNA-bd_sf"/>
</dbReference>
<dbReference type="STRING" id="1123404.SAMN02745784_02702"/>
<dbReference type="AlphaFoldDB" id="A0A1M4YML8"/>
<dbReference type="GO" id="GO:0045892">
    <property type="term" value="P:negative regulation of DNA-templated transcription"/>
    <property type="evidence" value="ECO:0007669"/>
    <property type="project" value="InterPro"/>
</dbReference>
<dbReference type="Proteomes" id="UP000184114">
    <property type="component" value="Unassembled WGS sequence"/>
</dbReference>
<dbReference type="Pfam" id="PF03965">
    <property type="entry name" value="Penicillinase_R"/>
    <property type="match status" value="1"/>
</dbReference>
<proteinExistence type="inferred from homology"/>
<comment type="similarity">
    <text evidence="1">Belongs to the BlaI transcriptional regulatory family.</text>
</comment>
<evidence type="ECO:0000256" key="3">
    <source>
        <dbReference type="ARBA" id="ARBA00023125"/>
    </source>
</evidence>